<proteinExistence type="predicted"/>
<keyword evidence="3" id="KW-0472">Membrane</keyword>
<evidence type="ECO:0000256" key="2">
    <source>
        <dbReference type="ARBA" id="ARBA00022452"/>
    </source>
</evidence>
<dbReference type="InterPro" id="IPR039910">
    <property type="entry name" value="D15-like"/>
</dbReference>
<accession>A0A640VSE1</accession>
<dbReference type="PANTHER" id="PTHR12815">
    <property type="entry name" value="SORTING AND ASSEMBLY MACHINERY SAMM50 PROTEIN FAMILY MEMBER"/>
    <property type="match status" value="1"/>
</dbReference>
<gene>
    <name evidence="7" type="ORF">So717_17640</name>
</gene>
<dbReference type="EMBL" id="BLIV01000003">
    <property type="protein sequence ID" value="GFE50011.1"/>
    <property type="molecule type" value="Genomic_DNA"/>
</dbReference>
<dbReference type="InterPro" id="IPR000184">
    <property type="entry name" value="Bac_surfAg_D15"/>
</dbReference>
<comment type="subcellular location">
    <subcellularLocation>
        <location evidence="1">Membrane</location>
    </subcellularLocation>
</comment>
<dbReference type="Proteomes" id="UP000436522">
    <property type="component" value="Unassembled WGS sequence"/>
</dbReference>
<feature type="domain" description="Bacterial surface antigen (D15)" evidence="5">
    <location>
        <begin position="304"/>
        <end position="602"/>
    </location>
</feature>
<protein>
    <submittedName>
        <fullName evidence="7">Outer membrane protein assembly factor</fullName>
    </submittedName>
</protein>
<evidence type="ECO:0000313" key="8">
    <source>
        <dbReference type="Proteomes" id="UP000436522"/>
    </source>
</evidence>
<evidence type="ECO:0000259" key="6">
    <source>
        <dbReference type="Pfam" id="PF07244"/>
    </source>
</evidence>
<dbReference type="Pfam" id="PF01103">
    <property type="entry name" value="Omp85"/>
    <property type="match status" value="1"/>
</dbReference>
<comment type="caution">
    <text evidence="7">The sequence shown here is derived from an EMBL/GenBank/DDBJ whole genome shotgun (WGS) entry which is preliminary data.</text>
</comment>
<evidence type="ECO:0000313" key="7">
    <source>
        <dbReference type="EMBL" id="GFE50011.1"/>
    </source>
</evidence>
<dbReference type="Gene3D" id="2.40.160.50">
    <property type="entry name" value="membrane protein fhac: a member of the omp85/tpsb transporter family"/>
    <property type="match status" value="1"/>
</dbReference>
<keyword evidence="8" id="KW-1185">Reference proteome</keyword>
<keyword evidence="4" id="KW-0732">Signal</keyword>
<dbReference type="PANTHER" id="PTHR12815:SF42">
    <property type="entry name" value="BACTERIAL SURFACE ANTIGEN (D15) DOMAIN-CONTAINING PROTEIN"/>
    <property type="match status" value="1"/>
</dbReference>
<dbReference type="RefSeq" id="WP_159976240.1">
    <property type="nucleotide sequence ID" value="NZ_BLIV01000003.1"/>
</dbReference>
<sequence>MTTGRLTLACTRGLLAVLLMCVGTSGHALDVVLTGTLEDDLRSDLEGGSLLFEQSRSETEASTQEIVAVAQADYQRLLAVLYDHAYYGAVIRIRLDGREASTIKSVSPPPQVNRAEITIEPGNPFRFRTADVAPLAPGTELPDGFRTGEPARLSLLRDASSAATEAWRDRGHAKAALSDQTITARHADRQLDARLQVDPGPRLRFGPLSVTGNNAVRGARILEIAGLPVGTVYSPEELERATARLRRTGAFRSVAMLEAETPTAEGTLPITARVNEEKPRRFGFGAEVSTVEGVSVSAFWMHRNLFGGAERLRLDAEIEGIGGDTGGTDFRLGARFERPATFNEDTNFFLLAEIEQQDELNFFSRQGTIGTGIERFASEERRYRLGVSLRRANTRDAFGENNYTLFLVPLGATFDYRDAALDAREGYYFNAEVSPFLAIDGAADGALTSVDVRAYRTFGQTRPTTLALRGQLGSLVGPGLSVAPADFLFYSGGSDTVRGHDFQSLGVDVGGGQIVGGRSFLGLSAELRIRSNGNLGYVGFFDVGYIGEEVFPDGSGEWQSGAGVGLRYNTPVGPIRLDVGVPTSGDDDGSSLQVYIGIGQAF</sequence>
<dbReference type="AlphaFoldDB" id="A0A640VSE1"/>
<dbReference type="InterPro" id="IPR010827">
    <property type="entry name" value="BamA/TamA_POTRA"/>
</dbReference>
<evidence type="ECO:0000256" key="1">
    <source>
        <dbReference type="ARBA" id="ARBA00004370"/>
    </source>
</evidence>
<reference evidence="7 8" key="1">
    <citation type="submission" date="2019-12" db="EMBL/GenBank/DDBJ databases">
        <title>Roseobacter cerasinus sp. nov., isolated from seawater around aquaculture.</title>
        <authorList>
            <person name="Muramatsu S."/>
            <person name="Takabe Y."/>
            <person name="Mori K."/>
            <person name="Takaichi S."/>
            <person name="Hanada S."/>
        </authorList>
    </citation>
    <scope>NUCLEOTIDE SEQUENCE [LARGE SCALE GENOMIC DNA]</scope>
    <source>
        <strain evidence="7 8">AI77</strain>
    </source>
</reference>
<feature type="signal peptide" evidence="4">
    <location>
        <begin position="1"/>
        <end position="28"/>
    </location>
</feature>
<organism evidence="7 8">
    <name type="scientific">Roseobacter cerasinus</name>
    <dbReference type="NCBI Taxonomy" id="2602289"/>
    <lineage>
        <taxon>Bacteria</taxon>
        <taxon>Pseudomonadati</taxon>
        <taxon>Pseudomonadota</taxon>
        <taxon>Alphaproteobacteria</taxon>
        <taxon>Rhodobacterales</taxon>
        <taxon>Roseobacteraceae</taxon>
        <taxon>Roseobacter</taxon>
    </lineage>
</organism>
<dbReference type="OrthoDB" id="9769707at2"/>
<dbReference type="GO" id="GO:0019867">
    <property type="term" value="C:outer membrane"/>
    <property type="evidence" value="ECO:0007669"/>
    <property type="project" value="InterPro"/>
</dbReference>
<evidence type="ECO:0000259" key="5">
    <source>
        <dbReference type="Pfam" id="PF01103"/>
    </source>
</evidence>
<dbReference type="Gene3D" id="3.10.20.310">
    <property type="entry name" value="membrane protein fhac"/>
    <property type="match status" value="1"/>
</dbReference>
<feature type="domain" description="POTRA" evidence="6">
    <location>
        <begin position="204"/>
        <end position="276"/>
    </location>
</feature>
<keyword evidence="2" id="KW-0812">Transmembrane</keyword>
<feature type="chain" id="PRO_5024882496" evidence="4">
    <location>
        <begin position="29"/>
        <end position="602"/>
    </location>
</feature>
<evidence type="ECO:0000256" key="3">
    <source>
        <dbReference type="ARBA" id="ARBA00023136"/>
    </source>
</evidence>
<evidence type="ECO:0000256" key="4">
    <source>
        <dbReference type="SAM" id="SignalP"/>
    </source>
</evidence>
<name>A0A640VSE1_9RHOB</name>
<dbReference type="Pfam" id="PF07244">
    <property type="entry name" value="POTRA"/>
    <property type="match status" value="1"/>
</dbReference>
<keyword evidence="2" id="KW-1134">Transmembrane beta strand</keyword>